<sequence>MVENKNGLKIGKSKLRNVILLLALVGIVNSNASAQTDPSILPLLREVKGVLRCNITSYQDTNVLQKSVFSSKELNTTSGRWTLQMQSSPVAKSPNAIDVNAVFQLKEGTASASAVSVSFDFSQWSSNNYVLVPASVYNGNRYRAIGNGYMPDYPKDMYYNPKVPLTISNDPRLNVDKGKASLIELQTTNASTPAMCFFSPKEKKGFIVLTNQQTRFGNNGLSIVENAKQDSCSFQISAPSMRKMATGFGDFHASGDRAPDWKAGDELSLQFRVYVFPANDIPDLLKKFIEVRKSFTGSNEPRNQLPMSKQFEVSTAIARNNWYENSTVNFYRTGNSNDFRLGWVAGMMNTYPMLVLNEEKETNRVEKELDFVVNKLQGKSGFFYGGITGGGKIIPDKMSKDYPAIQAMVRVNSDVLLWFMKHFMLLKAQGKSSFIKPEWENAAKKLAQAFVVTWNKYGEFGQYIVPETGEIAVFNSTGGAIAPGGLALAAKYFNEPSFLNVAKASADYYYQRDVVKQGLTGGHCEDISQDADSESAFGFLESLMALYYTTNDVQWLKKAEVQAALCSTWTLSYDPIFPKNSAIAKLGCHMAGAVWASIQNKHAAPGICTASGDYLFKLYRATGNKLYADLINDIQHASAEATNMPNHITTNNLIGSSMERIQPSDAEGRGSIGNFINTRNTWTETNGILMAMELPGIYLQTDTRKLQIFDHVEAKIVKSSAAGVVLAISNKTIYDASVTLFAETSKDASRVMDYTSFLNWPKLEVKAGGNISVLVAKNGKVTLL</sequence>
<reference evidence="2 3" key="1">
    <citation type="submission" date="2016-10" db="EMBL/GenBank/DDBJ databases">
        <title>Flavobacterium gilvum sp. nov., isolated from stream water.</title>
        <authorList>
            <person name="Shin S.-K."/>
            <person name="Cho Y.-J."/>
            <person name="Yi H."/>
        </authorList>
    </citation>
    <scope>NUCLEOTIDE SEQUENCE [LARGE SCALE GENOMIC DNA]</scope>
    <source>
        <strain evidence="2 3">EM1308</strain>
    </source>
</reference>
<dbReference type="RefSeq" id="WP_051877809.1">
    <property type="nucleotide sequence ID" value="NZ_CP017479.1"/>
</dbReference>
<feature type="signal peptide" evidence="1">
    <location>
        <begin position="1"/>
        <end position="34"/>
    </location>
</feature>
<feature type="chain" id="PRO_5042004713" description="Alpha-L-rhamnosidase six-hairpin glycosidase domain-containing protein" evidence="1">
    <location>
        <begin position="35"/>
        <end position="784"/>
    </location>
</feature>
<dbReference type="SUPFAM" id="SSF48208">
    <property type="entry name" value="Six-hairpin glycosidases"/>
    <property type="match status" value="1"/>
</dbReference>
<accession>A0AAC9I4H0</accession>
<dbReference type="InterPro" id="IPR008928">
    <property type="entry name" value="6-hairpin_glycosidase_sf"/>
</dbReference>
<evidence type="ECO:0000313" key="2">
    <source>
        <dbReference type="EMBL" id="AOW09965.1"/>
    </source>
</evidence>
<evidence type="ECO:0008006" key="4">
    <source>
        <dbReference type="Google" id="ProtNLM"/>
    </source>
</evidence>
<organism evidence="2 3">
    <name type="scientific">Flavobacterium gilvum</name>
    <dbReference type="NCBI Taxonomy" id="1492737"/>
    <lineage>
        <taxon>Bacteria</taxon>
        <taxon>Pseudomonadati</taxon>
        <taxon>Bacteroidota</taxon>
        <taxon>Flavobacteriia</taxon>
        <taxon>Flavobacteriales</taxon>
        <taxon>Flavobacteriaceae</taxon>
        <taxon>Flavobacterium</taxon>
    </lineage>
</organism>
<dbReference type="AlphaFoldDB" id="A0AAC9I4H0"/>
<keyword evidence="3" id="KW-1185">Reference proteome</keyword>
<evidence type="ECO:0000256" key="1">
    <source>
        <dbReference type="SAM" id="SignalP"/>
    </source>
</evidence>
<dbReference type="Proteomes" id="UP000175968">
    <property type="component" value="Chromosome"/>
</dbReference>
<proteinExistence type="predicted"/>
<dbReference type="GO" id="GO:0005975">
    <property type="term" value="P:carbohydrate metabolic process"/>
    <property type="evidence" value="ECO:0007669"/>
    <property type="project" value="InterPro"/>
</dbReference>
<keyword evidence="1" id="KW-0732">Signal</keyword>
<name>A0AAC9I4H0_9FLAO</name>
<evidence type="ECO:0000313" key="3">
    <source>
        <dbReference type="Proteomes" id="UP000175968"/>
    </source>
</evidence>
<dbReference type="KEGG" id="fgl:EM308_10840"/>
<gene>
    <name evidence="2" type="ORF">EM308_10840</name>
</gene>
<dbReference type="EMBL" id="CP017479">
    <property type="protein sequence ID" value="AOW09965.1"/>
    <property type="molecule type" value="Genomic_DNA"/>
</dbReference>
<protein>
    <recommendedName>
        <fullName evidence="4">Alpha-L-rhamnosidase six-hairpin glycosidase domain-containing protein</fullName>
    </recommendedName>
</protein>